<feature type="transmembrane region" description="Helical" evidence="1">
    <location>
        <begin position="38"/>
        <end position="58"/>
    </location>
</feature>
<sequence>MNSSSIAPPVRFPFSAAVAVSTGWHLVLFAVAFTLPSIGFAGPVLVNLAACVVPLAVVARLRWWRAPWLATLWPRRPWLLAPACLVICLELTRGVEGSAGTLAASALLMLSVGISEELYARGVMQELLRALSPWSLTLWIGLLFGLGHVLSGVVFGRSPDYIAFQVVHATVFGFLLAALRLHTVSIWPLALLHALSNWINSNSPGELPVWWEVARLLALTGYGAVLVRTSTRERALSLAAGRPDPV</sequence>
<evidence type="ECO:0000313" key="4">
    <source>
        <dbReference type="Proteomes" id="UP001601288"/>
    </source>
</evidence>
<dbReference type="InterPro" id="IPR003675">
    <property type="entry name" value="Rce1/LyrA-like_dom"/>
</dbReference>
<reference evidence="3 4" key="1">
    <citation type="submission" date="2024-10" db="EMBL/GenBank/DDBJ databases">
        <title>The Natural Products Discovery Center: Release of the First 8490 Sequenced Strains for Exploring Actinobacteria Biosynthetic Diversity.</title>
        <authorList>
            <person name="Kalkreuter E."/>
            <person name="Kautsar S.A."/>
            <person name="Yang D."/>
            <person name="Bader C.D."/>
            <person name="Teijaro C.N."/>
            <person name="Fluegel L."/>
            <person name="Davis C.M."/>
            <person name="Simpson J.R."/>
            <person name="Lauterbach L."/>
            <person name="Steele A.D."/>
            <person name="Gui C."/>
            <person name="Meng S."/>
            <person name="Li G."/>
            <person name="Viehrig K."/>
            <person name="Ye F."/>
            <person name="Su P."/>
            <person name="Kiefer A.F."/>
            <person name="Nichols A."/>
            <person name="Cepeda A.J."/>
            <person name="Yan W."/>
            <person name="Fan B."/>
            <person name="Jiang Y."/>
            <person name="Adhikari A."/>
            <person name="Zheng C.-J."/>
            <person name="Schuster L."/>
            <person name="Cowan T.M."/>
            <person name="Smanski M.J."/>
            <person name="Chevrette M.G."/>
            <person name="De Carvalho L.P.S."/>
            <person name="Shen B."/>
        </authorList>
    </citation>
    <scope>NUCLEOTIDE SEQUENCE [LARGE SCALE GENOMIC DNA]</scope>
    <source>
        <strain evidence="3 4">NPDC007066</strain>
    </source>
</reference>
<organism evidence="3 4">
    <name type="scientific">Streptomyces massasporeus</name>
    <dbReference type="NCBI Taxonomy" id="67324"/>
    <lineage>
        <taxon>Bacteria</taxon>
        <taxon>Bacillati</taxon>
        <taxon>Actinomycetota</taxon>
        <taxon>Actinomycetes</taxon>
        <taxon>Kitasatosporales</taxon>
        <taxon>Streptomycetaceae</taxon>
        <taxon>Streptomyces</taxon>
    </lineage>
</organism>
<keyword evidence="1" id="KW-1133">Transmembrane helix</keyword>
<evidence type="ECO:0000313" key="3">
    <source>
        <dbReference type="EMBL" id="MFE9228232.1"/>
    </source>
</evidence>
<dbReference type="EMBL" id="JBIAFP010000017">
    <property type="protein sequence ID" value="MFE9228232.1"/>
    <property type="molecule type" value="Genomic_DNA"/>
</dbReference>
<protein>
    <submittedName>
        <fullName evidence="3">CPBP family intramembrane glutamic endopeptidase</fullName>
        <ecNumber evidence="3">3.4.-.-</ecNumber>
    </submittedName>
</protein>
<feature type="transmembrane region" description="Helical" evidence="1">
    <location>
        <begin position="131"/>
        <end position="155"/>
    </location>
</feature>
<proteinExistence type="predicted"/>
<accession>A0ABW6LL13</accession>
<keyword evidence="1" id="KW-0812">Transmembrane</keyword>
<dbReference type="GO" id="GO:0016787">
    <property type="term" value="F:hydrolase activity"/>
    <property type="evidence" value="ECO:0007669"/>
    <property type="project" value="UniProtKB-KW"/>
</dbReference>
<comment type="caution">
    <text evidence="3">The sequence shown here is derived from an EMBL/GenBank/DDBJ whole genome shotgun (WGS) entry which is preliminary data.</text>
</comment>
<feature type="transmembrane region" description="Helical" evidence="1">
    <location>
        <begin position="161"/>
        <end position="179"/>
    </location>
</feature>
<keyword evidence="1" id="KW-0472">Membrane</keyword>
<name>A0ABW6LL13_9ACTN</name>
<dbReference type="Pfam" id="PF02517">
    <property type="entry name" value="Rce1-like"/>
    <property type="match status" value="1"/>
</dbReference>
<evidence type="ECO:0000259" key="2">
    <source>
        <dbReference type="Pfam" id="PF02517"/>
    </source>
</evidence>
<evidence type="ECO:0000256" key="1">
    <source>
        <dbReference type="SAM" id="Phobius"/>
    </source>
</evidence>
<feature type="transmembrane region" description="Helical" evidence="1">
    <location>
        <begin position="12"/>
        <end position="32"/>
    </location>
</feature>
<dbReference type="Proteomes" id="UP001601288">
    <property type="component" value="Unassembled WGS sequence"/>
</dbReference>
<dbReference type="EC" id="3.4.-.-" evidence="3"/>
<gene>
    <name evidence="3" type="ORF">ACFYM3_27095</name>
</gene>
<keyword evidence="3" id="KW-0378">Hydrolase</keyword>
<keyword evidence="4" id="KW-1185">Reference proteome</keyword>
<dbReference type="RefSeq" id="WP_358285882.1">
    <property type="nucleotide sequence ID" value="NZ_JBEYGJ010000024.1"/>
</dbReference>
<feature type="domain" description="CAAX prenyl protease 2/Lysostaphin resistance protein A-like" evidence="2">
    <location>
        <begin position="101"/>
        <end position="199"/>
    </location>
</feature>